<sequence length="130" mass="14378">MGMIKPSIWGRLVPLIMSHSVLIMGGVPSVSHAASINFEVLNKVSAKKTPLKIQVDSSAVIHDLRIVPGECRREKDSFDGEIYSVPVQILLEQESDESVELYSGELVSSPRYPQKPIEHSLYDIMLVGCD</sequence>
<dbReference type="eggNOG" id="ENOG5031BIB">
    <property type="taxonomic scope" value="Bacteria"/>
</dbReference>
<proteinExistence type="predicted"/>
<dbReference type="HOGENOM" id="CLU_1934217_0_0_5"/>
<accession>A0A077AVR7</accession>
<keyword evidence="2" id="KW-1185">Reference proteome</keyword>
<dbReference type="Proteomes" id="UP000028926">
    <property type="component" value="Chromosome"/>
</dbReference>
<dbReference type="AlphaFoldDB" id="A0A077AVR7"/>
<dbReference type="Pfam" id="PF09923">
    <property type="entry name" value="DUF2155"/>
    <property type="match status" value="1"/>
</dbReference>
<dbReference type="OrthoDB" id="9810376at2"/>
<dbReference type="EMBL" id="CP008941">
    <property type="protein sequence ID" value="AIK96139.1"/>
    <property type="molecule type" value="Genomic_DNA"/>
</dbReference>
<evidence type="ECO:0000313" key="2">
    <source>
        <dbReference type="Proteomes" id="UP000028926"/>
    </source>
</evidence>
<dbReference type="KEGG" id="paca:ID47_04355"/>
<protein>
    <submittedName>
        <fullName evidence="1">Uncharacterized protein</fullName>
    </submittedName>
</protein>
<reference evidence="1 2" key="1">
    <citation type="submission" date="2014-07" db="EMBL/GenBank/DDBJ databases">
        <title>Comparative genomic insights into amoeba endosymbionts belonging to the families of Holosporaceae and Candidatus Midichloriaceae within Rickettsiales.</title>
        <authorList>
            <person name="Wang Z."/>
            <person name="Wu M."/>
        </authorList>
    </citation>
    <scope>NUCLEOTIDE SEQUENCE [LARGE SCALE GENOMIC DNA]</scope>
    <source>
        <strain evidence="1">PRA3</strain>
    </source>
</reference>
<gene>
    <name evidence="1" type="ORF">ID47_04355</name>
</gene>
<organism evidence="1 2">
    <name type="scientific">Candidatus Odyssella acanthamoebae</name>
    <dbReference type="NCBI Taxonomy" id="91604"/>
    <lineage>
        <taxon>Bacteria</taxon>
        <taxon>Pseudomonadati</taxon>
        <taxon>Pseudomonadota</taxon>
        <taxon>Alphaproteobacteria</taxon>
        <taxon>Holosporales</taxon>
        <taxon>Candidatus Paracaedibacteraceae</taxon>
        <taxon>Candidatus Odyssella</taxon>
    </lineage>
</organism>
<dbReference type="InterPro" id="IPR019225">
    <property type="entry name" value="DUF2155"/>
</dbReference>
<evidence type="ECO:0000313" key="1">
    <source>
        <dbReference type="EMBL" id="AIK96139.1"/>
    </source>
</evidence>
<name>A0A077AVR7_9PROT</name>
<dbReference type="STRING" id="91604.ID47_04355"/>